<evidence type="ECO:0000313" key="2">
    <source>
        <dbReference type="Proteomes" id="UP000265703"/>
    </source>
</evidence>
<dbReference type="AlphaFoldDB" id="A0A397SQS8"/>
<sequence>MYECQSEPKTKSNQTFAFSKLPKPVNSSIITSYFEKDMNIIDLLGKQTSCSYCNRPFTEELWFPSHRFEDIKQIGEGGFAKVYFATWIDGKAKYTKHDNGSWKKSEPEPMEVVLKRLNGSKNMPAEYLNEV</sequence>
<protein>
    <recommendedName>
        <fullName evidence="3">Protein kinase domain-containing protein</fullName>
    </recommendedName>
</protein>
<dbReference type="OrthoDB" id="2432957at2759"/>
<gene>
    <name evidence="1" type="ORF">C1645_828457</name>
</gene>
<evidence type="ECO:0008006" key="3">
    <source>
        <dbReference type="Google" id="ProtNLM"/>
    </source>
</evidence>
<name>A0A397SQS8_9GLOM</name>
<reference evidence="1 2" key="1">
    <citation type="submission" date="2018-06" db="EMBL/GenBank/DDBJ databases">
        <title>Comparative genomics reveals the genomic features of Rhizophagus irregularis, R. cerebriforme, R. diaphanum and Gigaspora rosea, and their symbiotic lifestyle signature.</title>
        <authorList>
            <person name="Morin E."/>
            <person name="San Clemente H."/>
            <person name="Chen E.C.H."/>
            <person name="De La Providencia I."/>
            <person name="Hainaut M."/>
            <person name="Kuo A."/>
            <person name="Kohler A."/>
            <person name="Murat C."/>
            <person name="Tang N."/>
            <person name="Roy S."/>
            <person name="Loubradou J."/>
            <person name="Henrissat B."/>
            <person name="Grigoriev I.V."/>
            <person name="Corradi N."/>
            <person name="Roux C."/>
            <person name="Martin F.M."/>
        </authorList>
    </citation>
    <scope>NUCLEOTIDE SEQUENCE [LARGE SCALE GENOMIC DNA]</scope>
    <source>
        <strain evidence="1 2">DAOM 227022</strain>
    </source>
</reference>
<dbReference type="Proteomes" id="UP000265703">
    <property type="component" value="Unassembled WGS sequence"/>
</dbReference>
<dbReference type="EMBL" id="QKYT01000333">
    <property type="protein sequence ID" value="RIA86976.1"/>
    <property type="molecule type" value="Genomic_DNA"/>
</dbReference>
<dbReference type="SUPFAM" id="SSF56112">
    <property type="entry name" value="Protein kinase-like (PK-like)"/>
    <property type="match status" value="1"/>
</dbReference>
<dbReference type="Gene3D" id="3.30.200.20">
    <property type="entry name" value="Phosphorylase Kinase, domain 1"/>
    <property type="match status" value="1"/>
</dbReference>
<accession>A0A397SQS8</accession>
<comment type="caution">
    <text evidence="1">The sequence shown here is derived from an EMBL/GenBank/DDBJ whole genome shotgun (WGS) entry which is preliminary data.</text>
</comment>
<dbReference type="InterPro" id="IPR011009">
    <property type="entry name" value="Kinase-like_dom_sf"/>
</dbReference>
<organism evidence="1 2">
    <name type="scientific">Glomus cerebriforme</name>
    <dbReference type="NCBI Taxonomy" id="658196"/>
    <lineage>
        <taxon>Eukaryota</taxon>
        <taxon>Fungi</taxon>
        <taxon>Fungi incertae sedis</taxon>
        <taxon>Mucoromycota</taxon>
        <taxon>Glomeromycotina</taxon>
        <taxon>Glomeromycetes</taxon>
        <taxon>Glomerales</taxon>
        <taxon>Glomeraceae</taxon>
        <taxon>Glomus</taxon>
    </lineage>
</organism>
<proteinExistence type="predicted"/>
<keyword evidence="2" id="KW-1185">Reference proteome</keyword>
<evidence type="ECO:0000313" key="1">
    <source>
        <dbReference type="EMBL" id="RIA86976.1"/>
    </source>
</evidence>